<evidence type="ECO:0000256" key="3">
    <source>
        <dbReference type="ARBA" id="ARBA00022448"/>
    </source>
</evidence>
<feature type="domain" description="CSC1/OSCA1-like N-terminal transmembrane" evidence="10">
    <location>
        <begin position="22"/>
        <end position="170"/>
    </location>
</feature>
<keyword evidence="3" id="KW-0813">Transport</keyword>
<feature type="transmembrane region" description="Helical" evidence="8">
    <location>
        <begin position="662"/>
        <end position="682"/>
    </location>
</feature>
<evidence type="ECO:0000259" key="9">
    <source>
        <dbReference type="Pfam" id="PF02714"/>
    </source>
</evidence>
<dbReference type="Pfam" id="PF02714">
    <property type="entry name" value="RSN1_7TM"/>
    <property type="match status" value="1"/>
</dbReference>
<feature type="domain" description="CSC1/OSCA1-like 7TM region" evidence="9">
    <location>
        <begin position="370"/>
        <end position="653"/>
    </location>
</feature>
<feature type="transmembrane region" description="Helical" evidence="8">
    <location>
        <begin position="106"/>
        <end position="126"/>
    </location>
</feature>
<evidence type="ECO:0000256" key="2">
    <source>
        <dbReference type="ARBA" id="ARBA00007779"/>
    </source>
</evidence>
<evidence type="ECO:0000259" key="10">
    <source>
        <dbReference type="Pfam" id="PF13967"/>
    </source>
</evidence>
<feature type="transmembrane region" description="Helical" evidence="8">
    <location>
        <begin position="634"/>
        <end position="656"/>
    </location>
</feature>
<feature type="transmembrane region" description="Helical" evidence="8">
    <location>
        <begin position="462"/>
        <end position="484"/>
    </location>
</feature>
<feature type="coiled-coil region" evidence="7">
    <location>
        <begin position="289"/>
        <end position="316"/>
    </location>
</feature>
<evidence type="ECO:0000313" key="12">
    <source>
        <dbReference type="EMBL" id="KAF9486012.1"/>
    </source>
</evidence>
<dbReference type="InterPro" id="IPR003864">
    <property type="entry name" value="CSC1/OSCA1-like_7TM"/>
</dbReference>
<evidence type="ECO:0000256" key="4">
    <source>
        <dbReference type="ARBA" id="ARBA00022692"/>
    </source>
</evidence>
<proteinExistence type="inferred from homology"/>
<feature type="transmembrane region" description="Helical" evidence="8">
    <location>
        <begin position="20"/>
        <end position="43"/>
    </location>
</feature>
<keyword evidence="5 8" id="KW-1133">Transmembrane helix</keyword>
<dbReference type="Proteomes" id="UP000807469">
    <property type="component" value="Unassembled WGS sequence"/>
</dbReference>
<evidence type="ECO:0000256" key="6">
    <source>
        <dbReference type="ARBA" id="ARBA00023136"/>
    </source>
</evidence>
<dbReference type="Pfam" id="PF13967">
    <property type="entry name" value="RSN1_TM"/>
    <property type="match status" value="1"/>
</dbReference>
<comment type="caution">
    <text evidence="12">The sequence shown here is derived from an EMBL/GenBank/DDBJ whole genome shotgun (WGS) entry which is preliminary data.</text>
</comment>
<reference evidence="12" key="1">
    <citation type="submission" date="2020-11" db="EMBL/GenBank/DDBJ databases">
        <authorList>
            <consortium name="DOE Joint Genome Institute"/>
            <person name="Ahrendt S."/>
            <person name="Riley R."/>
            <person name="Andreopoulos W."/>
            <person name="Labutti K."/>
            <person name="Pangilinan J."/>
            <person name="Ruiz-Duenas F.J."/>
            <person name="Barrasa J.M."/>
            <person name="Sanchez-Garcia M."/>
            <person name="Camarero S."/>
            <person name="Miyauchi S."/>
            <person name="Serrano A."/>
            <person name="Linde D."/>
            <person name="Babiker R."/>
            <person name="Drula E."/>
            <person name="Ayuso-Fernandez I."/>
            <person name="Pacheco R."/>
            <person name="Padilla G."/>
            <person name="Ferreira P."/>
            <person name="Barriuso J."/>
            <person name="Kellner H."/>
            <person name="Castanera R."/>
            <person name="Alfaro M."/>
            <person name="Ramirez L."/>
            <person name="Pisabarro A.G."/>
            <person name="Kuo A."/>
            <person name="Tritt A."/>
            <person name="Lipzen A."/>
            <person name="He G."/>
            <person name="Yan M."/>
            <person name="Ng V."/>
            <person name="Cullen D."/>
            <person name="Martin F."/>
            <person name="Rosso M.-N."/>
            <person name="Henrissat B."/>
            <person name="Hibbett D."/>
            <person name="Martinez A.T."/>
            <person name="Grigoriev I.V."/>
        </authorList>
    </citation>
    <scope>NUCLEOTIDE SEQUENCE</scope>
    <source>
        <strain evidence="12">CIRM-BRFM 674</strain>
    </source>
</reference>
<protein>
    <submittedName>
        <fullName evidence="12">DUF221-domain-containing protein</fullName>
    </submittedName>
</protein>
<feature type="transmembrane region" description="Helical" evidence="8">
    <location>
        <begin position="597"/>
        <end position="613"/>
    </location>
</feature>
<dbReference type="OrthoDB" id="2150324at2759"/>
<dbReference type="EMBL" id="MU155132">
    <property type="protein sequence ID" value="KAF9486012.1"/>
    <property type="molecule type" value="Genomic_DNA"/>
</dbReference>
<keyword evidence="4 8" id="KW-0812">Transmembrane</keyword>
<keyword evidence="6 8" id="KW-0472">Membrane</keyword>
<evidence type="ECO:0000256" key="1">
    <source>
        <dbReference type="ARBA" id="ARBA00004141"/>
    </source>
</evidence>
<dbReference type="InterPro" id="IPR027815">
    <property type="entry name" value="CSC1/OSCA1-like_cyt"/>
</dbReference>
<evidence type="ECO:0000259" key="11">
    <source>
        <dbReference type="Pfam" id="PF14703"/>
    </source>
</evidence>
<feature type="transmembrane region" description="Helical" evidence="8">
    <location>
        <begin position="533"/>
        <end position="551"/>
    </location>
</feature>
<dbReference type="PANTHER" id="PTHR13018:SF149">
    <property type="entry name" value="DOMAIN PROTEIN, PUTATIVE (AFU_ORTHOLOGUE AFUA_3G11660)-RELATED"/>
    <property type="match status" value="1"/>
</dbReference>
<evidence type="ECO:0000313" key="13">
    <source>
        <dbReference type="Proteomes" id="UP000807469"/>
    </source>
</evidence>
<feature type="transmembrane region" description="Helical" evidence="8">
    <location>
        <begin position="152"/>
        <end position="174"/>
    </location>
</feature>
<gene>
    <name evidence="12" type="ORF">BDN70DRAFT_794838</name>
</gene>
<accession>A0A9P5ZD43</accession>
<sequence>MASIIDNTLSNDDSRTLAPAAVGSQVALMSIVSIVTILLFNFLRPKNKIIYEPKVKYHEGDKPPPRISDSLFGWLPPLVYTKEPELLDKIGLDAVAFLRFLRLMRWLFSGITILTCAILIPINVAYNLKNVPSKDRDILSILTIRDVGGEWLWAHVTVSYLITFLIVFCVNVHWKAMIRLRHTWFRSPEYLQSFYARTLQVRHVPKKLQNDEGLKNIFESVKVPYPTTSVHIGRKVGKLPELIDYHNQTVREFEEVLVKYLKGGKVRAKRPMIRIGGHCGMGGTKKDAIDFYTAKLKRTEAAIEEYRTQIETRKAENYGFASMAAVPYAHIVAKMIAGKHPKGTDIDLAPNPKDIIWSNMNRSDAELARKKMLGFVWLFFVCFFNTVPLFIISVLANLGPLRTYVPFLDSWAKSSPFSFAFISGVLPPAISGFFGFFLPIIMRWLTKYMGGLTHSKLDRAVVARYFAFLIISQLIIFTLLGVIFNSVQQIVIQIGKKASFQEILDNLHELPARINQTYINQASYWLTYFPLRGFLAVFDLAQIINLVWLSFKTHVFGRTPRDIREWTQPPEFQYAVYYSNILFMGAVGLVFAPLAPLVVLAAAIVFWMSSWVYKYQLMFVFVSKVESGGRIWNLIINRLLFCVILMQLLMLLTIGLQFGFKSFQWVSTIPPILIIFAFKIYINRVYLPAFYYFNPTQQEIDLAKIYSERADAKSNRLEKRFGHPALHMELFTPMLHKNMMPLLSQVYQGKIGNDHAKLDEYGGQKMEAQVLPGGIKIAAIDQVSIVYLKISWAALNILSLFSVTSNMTLHCINEIAANWIGMHAPSQQQKSLEICLGHIMPIHLRRLSEVMTSIWLKEHIQTSK</sequence>
<name>A0A9P5ZD43_9AGAR</name>
<feature type="domain" description="CSC1/OSCA1-like cytosolic" evidence="11">
    <location>
        <begin position="196"/>
        <end position="359"/>
    </location>
</feature>
<dbReference type="AlphaFoldDB" id="A0A9P5ZD43"/>
<dbReference type="Pfam" id="PF14703">
    <property type="entry name" value="PHM7_cyt"/>
    <property type="match status" value="1"/>
</dbReference>
<dbReference type="InterPro" id="IPR032880">
    <property type="entry name" value="CSC1/OSCA1-like_N"/>
</dbReference>
<evidence type="ECO:0000256" key="8">
    <source>
        <dbReference type="SAM" id="Phobius"/>
    </source>
</evidence>
<feature type="transmembrane region" description="Helical" evidence="8">
    <location>
        <begin position="572"/>
        <end position="591"/>
    </location>
</feature>
<dbReference type="InterPro" id="IPR045122">
    <property type="entry name" value="Csc1-like"/>
</dbReference>
<dbReference type="GO" id="GO:0005886">
    <property type="term" value="C:plasma membrane"/>
    <property type="evidence" value="ECO:0007669"/>
    <property type="project" value="TreeGrafter"/>
</dbReference>
<dbReference type="GO" id="GO:0005227">
    <property type="term" value="F:calcium-activated cation channel activity"/>
    <property type="evidence" value="ECO:0007669"/>
    <property type="project" value="InterPro"/>
</dbReference>
<feature type="transmembrane region" description="Helical" evidence="8">
    <location>
        <begin position="416"/>
        <end position="441"/>
    </location>
</feature>
<evidence type="ECO:0000256" key="5">
    <source>
        <dbReference type="ARBA" id="ARBA00022989"/>
    </source>
</evidence>
<evidence type="ECO:0000256" key="7">
    <source>
        <dbReference type="SAM" id="Coils"/>
    </source>
</evidence>
<dbReference type="PANTHER" id="PTHR13018">
    <property type="entry name" value="PROBABLE MEMBRANE PROTEIN DUF221-RELATED"/>
    <property type="match status" value="1"/>
</dbReference>
<keyword evidence="7" id="KW-0175">Coiled coil</keyword>
<feature type="transmembrane region" description="Helical" evidence="8">
    <location>
        <begin position="372"/>
        <end position="396"/>
    </location>
</feature>
<organism evidence="12 13">
    <name type="scientific">Pholiota conissans</name>
    <dbReference type="NCBI Taxonomy" id="109636"/>
    <lineage>
        <taxon>Eukaryota</taxon>
        <taxon>Fungi</taxon>
        <taxon>Dikarya</taxon>
        <taxon>Basidiomycota</taxon>
        <taxon>Agaricomycotina</taxon>
        <taxon>Agaricomycetes</taxon>
        <taxon>Agaricomycetidae</taxon>
        <taxon>Agaricales</taxon>
        <taxon>Agaricineae</taxon>
        <taxon>Strophariaceae</taxon>
        <taxon>Pholiota</taxon>
    </lineage>
</organism>
<comment type="subcellular location">
    <subcellularLocation>
        <location evidence="1">Membrane</location>
        <topology evidence="1">Multi-pass membrane protein</topology>
    </subcellularLocation>
</comment>
<keyword evidence="13" id="KW-1185">Reference proteome</keyword>
<comment type="similarity">
    <text evidence="2">Belongs to the CSC1 (TC 1.A.17) family.</text>
</comment>